<feature type="non-terminal residue" evidence="2">
    <location>
        <position position="1"/>
    </location>
</feature>
<dbReference type="Proteomes" id="UP000257109">
    <property type="component" value="Unassembled WGS sequence"/>
</dbReference>
<accession>A0A371G3Y5</accession>
<keyword evidence="3" id="KW-1185">Reference proteome</keyword>
<protein>
    <recommendedName>
        <fullName evidence="4">Reverse transcriptase/retrotransposon-derived protein RNase H-like domain-containing protein</fullName>
    </recommendedName>
</protein>
<dbReference type="EMBL" id="QJKJ01006835">
    <property type="protein sequence ID" value="RDX85258.1"/>
    <property type="molecule type" value="Genomic_DNA"/>
</dbReference>
<evidence type="ECO:0008006" key="4">
    <source>
        <dbReference type="Google" id="ProtNLM"/>
    </source>
</evidence>
<evidence type="ECO:0000313" key="2">
    <source>
        <dbReference type="EMBL" id="RDX85258.1"/>
    </source>
</evidence>
<name>A0A371G3Y5_MUCPR</name>
<evidence type="ECO:0000313" key="3">
    <source>
        <dbReference type="Proteomes" id="UP000257109"/>
    </source>
</evidence>
<sequence>MDQEKNQEQQQKKNEGEKEAGEVGKHLVNLPLEGPPKSCSVIEGSESCMLRWGKGQIDHHALNSWNPDGILLSADMAIHLEDKEKMNHRKEKIGHREKLWLPYQCWLFRIFLTFILESNASSKGIGVIKAVLLQEGKSIAFMSQTLSERAQRKLV</sequence>
<evidence type="ECO:0000256" key="1">
    <source>
        <dbReference type="SAM" id="MobiDB-lite"/>
    </source>
</evidence>
<feature type="compositionally biased region" description="Basic and acidic residues" evidence="1">
    <location>
        <begin position="1"/>
        <end position="25"/>
    </location>
</feature>
<reference evidence="2" key="1">
    <citation type="submission" date="2018-05" db="EMBL/GenBank/DDBJ databases">
        <title>Draft genome of Mucuna pruriens seed.</title>
        <authorList>
            <person name="Nnadi N.E."/>
            <person name="Vos R."/>
            <person name="Hasami M.H."/>
            <person name="Devisetty U.K."/>
            <person name="Aguiy J.C."/>
        </authorList>
    </citation>
    <scope>NUCLEOTIDE SEQUENCE [LARGE SCALE GENOMIC DNA]</scope>
    <source>
        <strain evidence="2">JCA_2017</strain>
    </source>
</reference>
<proteinExistence type="predicted"/>
<organism evidence="2 3">
    <name type="scientific">Mucuna pruriens</name>
    <name type="common">Velvet bean</name>
    <name type="synonym">Dolichos pruriens</name>
    <dbReference type="NCBI Taxonomy" id="157652"/>
    <lineage>
        <taxon>Eukaryota</taxon>
        <taxon>Viridiplantae</taxon>
        <taxon>Streptophyta</taxon>
        <taxon>Embryophyta</taxon>
        <taxon>Tracheophyta</taxon>
        <taxon>Spermatophyta</taxon>
        <taxon>Magnoliopsida</taxon>
        <taxon>eudicotyledons</taxon>
        <taxon>Gunneridae</taxon>
        <taxon>Pentapetalae</taxon>
        <taxon>rosids</taxon>
        <taxon>fabids</taxon>
        <taxon>Fabales</taxon>
        <taxon>Fabaceae</taxon>
        <taxon>Papilionoideae</taxon>
        <taxon>50 kb inversion clade</taxon>
        <taxon>NPAAA clade</taxon>
        <taxon>indigoferoid/millettioid clade</taxon>
        <taxon>Phaseoleae</taxon>
        <taxon>Mucuna</taxon>
    </lineage>
</organism>
<feature type="region of interest" description="Disordered" evidence="1">
    <location>
        <begin position="1"/>
        <end position="30"/>
    </location>
</feature>
<comment type="caution">
    <text evidence="2">The sequence shown here is derived from an EMBL/GenBank/DDBJ whole genome shotgun (WGS) entry which is preliminary data.</text>
</comment>
<dbReference type="AlphaFoldDB" id="A0A371G3Y5"/>
<gene>
    <name evidence="2" type="ORF">CR513_33578</name>
</gene>